<dbReference type="Proteomes" id="UP000068164">
    <property type="component" value="Unassembled WGS sequence"/>
</dbReference>
<evidence type="ECO:0000313" key="1">
    <source>
        <dbReference type="EMBL" id="KWV40754.1"/>
    </source>
</evidence>
<reference evidence="1 2" key="1">
    <citation type="submission" date="2015-11" db="EMBL/GenBank/DDBJ databases">
        <title>Draft Genome Sequence of the Strain BR 10423 (Rhizobium sp.) isolated from nodules of Mimosa pudica.</title>
        <authorList>
            <person name="Barauna A.C."/>
            <person name="Zilli J.E."/>
            <person name="Simoes-Araujo J.L."/>
            <person name="Reis V.M."/>
            <person name="James E.K."/>
            <person name="Reis F.B.Jr."/>
            <person name="Rouws L.F."/>
            <person name="Passos S.R."/>
            <person name="Gois S.R."/>
        </authorList>
    </citation>
    <scope>NUCLEOTIDE SEQUENCE [LARGE SCALE GENOMIC DNA]</scope>
    <source>
        <strain evidence="1 2">BR10423</strain>
    </source>
</reference>
<dbReference type="EMBL" id="LNCD01000145">
    <property type="protein sequence ID" value="KWV40754.1"/>
    <property type="molecule type" value="Genomic_DNA"/>
</dbReference>
<proteinExistence type="predicted"/>
<accession>A0A109J1T2</accession>
<dbReference type="GO" id="GO:0005886">
    <property type="term" value="C:plasma membrane"/>
    <property type="evidence" value="ECO:0007669"/>
    <property type="project" value="TreeGrafter"/>
</dbReference>
<dbReference type="AlphaFoldDB" id="A0A109J1T2"/>
<dbReference type="InterPro" id="IPR052894">
    <property type="entry name" value="AsmA-related"/>
</dbReference>
<dbReference type="PANTHER" id="PTHR30441">
    <property type="entry name" value="DUF748 DOMAIN-CONTAINING PROTEIN"/>
    <property type="match status" value="1"/>
</dbReference>
<protein>
    <submittedName>
        <fullName evidence="1">Cell envelope biogenesis protein AsmA</fullName>
    </submittedName>
</protein>
<comment type="caution">
    <text evidence="1">The sequence shown here is derived from an EMBL/GenBank/DDBJ whole genome shotgun (WGS) entry which is preliminary data.</text>
</comment>
<organism evidence="1 2">
    <name type="scientific">Rhizobium altiplani</name>
    <dbReference type="NCBI Taxonomy" id="1864509"/>
    <lineage>
        <taxon>Bacteria</taxon>
        <taxon>Pseudomonadati</taxon>
        <taxon>Pseudomonadota</taxon>
        <taxon>Alphaproteobacteria</taxon>
        <taxon>Hyphomicrobiales</taxon>
        <taxon>Rhizobiaceae</taxon>
        <taxon>Rhizobium/Agrobacterium group</taxon>
        <taxon>Rhizobium</taxon>
    </lineage>
</organism>
<dbReference type="PANTHER" id="PTHR30441:SF4">
    <property type="entry name" value="PROTEIN ASMA"/>
    <property type="match status" value="1"/>
</dbReference>
<gene>
    <name evidence="1" type="ORF">AS026_24835</name>
</gene>
<evidence type="ECO:0000313" key="2">
    <source>
        <dbReference type="Proteomes" id="UP000068164"/>
    </source>
</evidence>
<keyword evidence="2" id="KW-1185">Reference proteome</keyword>
<name>A0A109J1T2_9HYPH</name>
<dbReference type="RefSeq" id="WP_062375948.1">
    <property type="nucleotide sequence ID" value="NZ_LNCD01000145.1"/>
</dbReference>
<dbReference type="OrthoDB" id="225437at2"/>
<dbReference type="GO" id="GO:0090313">
    <property type="term" value="P:regulation of protein targeting to membrane"/>
    <property type="evidence" value="ECO:0007669"/>
    <property type="project" value="TreeGrafter"/>
</dbReference>
<sequence>MGTSRQPRWRKKIRPVSRWLPGFARLATVTLLVVLSIFVALRVAAPYLISTGLVRSGIEDALSKWAGYRAEVAGKPVIEFWPTPRITLSKISVHQKGDGNRLLGTIESLSAEFSLIDAIRGRASFHEFHLFRPNLQLTRESSGVIDWTNEGLLARAISGAREEGGREVLDRKLDAAVGAITVEDGTVNVADVASGRTYRFEGVTADVSWRKLSSPITAVLIARMSGQDLKLDFSSPSPLLIFGGNKAEMSGSLTSSLLTARFQGLANISHLFDLSGNMALNIPDLPALLTWADRSLPGIATLKTFSIETDVASVANGFRFDNVNMSMNGSNAKGVMDVAFPPGKRAKLGGTLAFDQMNFRSLFDAFVLRLAAGEAGGRPDGGALQKLDLDLRLSAKQALIEPFILSDVGAGIIVSSNEAKFDIGDSEFEGGSLSAHLEAMRGDFDGGGKLQLSIRGADFAGLIERLQLKGPLPLATGSLDMSIKTTKPLWKVEAGDVTGRIAFRARSGSLPGFDAEAVREEATRADFFTLNAVSHRAFAFDNFDIAADLADGVATIHGGRIEGPQQTLILSGVIPYHSNGLALSGTIEATDPTASTSFPPLPFFVGGAWPEPVISPAPVTQQGSTK</sequence>